<feature type="domain" description="Glyoxalase/fosfomycin resistance/dioxygenase" evidence="1">
    <location>
        <begin position="3"/>
        <end position="125"/>
    </location>
</feature>
<dbReference type="InterPro" id="IPR004360">
    <property type="entry name" value="Glyas_Fos-R_dOase_dom"/>
</dbReference>
<dbReference type="Gene3D" id="3.10.180.10">
    <property type="entry name" value="2,3-Dihydroxybiphenyl 1,2-Dioxygenase, domain 1"/>
    <property type="match status" value="1"/>
</dbReference>
<dbReference type="RefSeq" id="WP_073590780.1">
    <property type="nucleotide sequence ID" value="NZ_FRFD01000014.1"/>
</dbReference>
<evidence type="ECO:0000313" key="2">
    <source>
        <dbReference type="EMBL" id="SHO53516.1"/>
    </source>
</evidence>
<protein>
    <submittedName>
        <fullName evidence="2">Uncharacterized conserved protein PhnB, glyoxalase superfamily</fullName>
    </submittedName>
</protein>
<gene>
    <name evidence="2" type="ORF">SAMN02745217_04141</name>
</gene>
<evidence type="ECO:0000259" key="1">
    <source>
        <dbReference type="Pfam" id="PF00903"/>
    </source>
</evidence>
<dbReference type="Proteomes" id="UP000184612">
    <property type="component" value="Unassembled WGS sequence"/>
</dbReference>
<dbReference type="InterPro" id="IPR029068">
    <property type="entry name" value="Glyas_Bleomycin-R_OHBP_Dase"/>
</dbReference>
<dbReference type="SUPFAM" id="SSF54593">
    <property type="entry name" value="Glyoxalase/Bleomycin resistance protein/Dihydroxybiphenyl dioxygenase"/>
    <property type="match status" value="1"/>
</dbReference>
<dbReference type="Pfam" id="PF00903">
    <property type="entry name" value="Glyoxalase"/>
    <property type="match status" value="1"/>
</dbReference>
<reference evidence="2 3" key="1">
    <citation type="submission" date="2016-12" db="EMBL/GenBank/DDBJ databases">
        <authorList>
            <person name="Song W.-J."/>
            <person name="Kurnit D.M."/>
        </authorList>
    </citation>
    <scope>NUCLEOTIDE SEQUENCE [LARGE SCALE GENOMIC DNA]</scope>
    <source>
        <strain evidence="2 3">DSM 12503</strain>
    </source>
</reference>
<sequence>MKNYTQVYVKSSFEAAEMYCKAFGAEITFEVKNDTETAYVHCELSVNGEGFLALSEAANPCDINIVHKMKWETMTFNVFEMGSEESVYNAFNILSNGGVIINPIHEVPWSKCCATVIDKFGVCWWISI</sequence>
<dbReference type="AlphaFoldDB" id="A0A1M7YLT5"/>
<accession>A0A1M7YLT5</accession>
<dbReference type="EMBL" id="FRFD01000014">
    <property type="protein sequence ID" value="SHO53516.1"/>
    <property type="molecule type" value="Genomic_DNA"/>
</dbReference>
<proteinExistence type="predicted"/>
<evidence type="ECO:0000313" key="3">
    <source>
        <dbReference type="Proteomes" id="UP000184612"/>
    </source>
</evidence>
<name>A0A1M7YLT5_9FIRM</name>
<organism evidence="2 3">
    <name type="scientific">Anaerocolumna xylanovorans DSM 12503</name>
    <dbReference type="NCBI Taxonomy" id="1121345"/>
    <lineage>
        <taxon>Bacteria</taxon>
        <taxon>Bacillati</taxon>
        <taxon>Bacillota</taxon>
        <taxon>Clostridia</taxon>
        <taxon>Lachnospirales</taxon>
        <taxon>Lachnospiraceae</taxon>
        <taxon>Anaerocolumna</taxon>
    </lineage>
</organism>
<dbReference type="STRING" id="1121345.SAMN02745217_04141"/>
<dbReference type="OrthoDB" id="9795306at2"/>
<keyword evidence="3" id="KW-1185">Reference proteome</keyword>